<dbReference type="InterPro" id="IPR013217">
    <property type="entry name" value="Methyltransf_12"/>
</dbReference>
<reference evidence="3 4" key="1">
    <citation type="submission" date="2019-09" db="EMBL/GenBank/DDBJ databases">
        <title>Genome sequence of Rhodovastum atsumiense, a diverse member of the Acetobacteraceae family of non-sulfur purple photosynthetic bacteria.</title>
        <authorList>
            <person name="Meyer T."/>
            <person name="Kyndt J."/>
        </authorList>
    </citation>
    <scope>NUCLEOTIDE SEQUENCE [LARGE SCALE GENOMIC DNA]</scope>
    <source>
        <strain evidence="3 4">DSM 21279</strain>
    </source>
</reference>
<keyword evidence="4" id="KW-1185">Reference proteome</keyword>
<dbReference type="PANTHER" id="PTHR43861">
    <property type="entry name" value="TRANS-ACONITATE 2-METHYLTRANSFERASE-RELATED"/>
    <property type="match status" value="1"/>
</dbReference>
<dbReference type="Proteomes" id="UP000325255">
    <property type="component" value="Unassembled WGS sequence"/>
</dbReference>
<dbReference type="GO" id="GO:0032259">
    <property type="term" value="P:methylation"/>
    <property type="evidence" value="ECO:0007669"/>
    <property type="project" value="UniProtKB-KW"/>
</dbReference>
<evidence type="ECO:0000313" key="3">
    <source>
        <dbReference type="EMBL" id="KAA5609537.1"/>
    </source>
</evidence>
<sequence>MSSWASGYVADIGYTHGFYRELTPALLGFISLARGRRSPLQAGPLTYCELGCGQGFSTNLLAAANPDIEFFATDFNPSHIAGAQAFAATAGTRNVHFFDQSFAEFVDEPSLPDCDIISLHGIYSWVTAEHRADIVRFIRRRLRPGGLVYISYNTQPGWSAAAPMRHLMSLHARTQAGPTVGRLDAVLGFTDRVLATNPGFLRANPAVRDRFDRIKAQNRAYLAHEYLNDAWTLFYHAEVAAELGEAKLDFIGSAALLEHIDAINLSPEQLRVLAEISEPTLRETVRDFMVNQQFRRDVFARGSVGLFAQEAREIWLEQRVALSTPRQDVQLTVTGSAGQATLQPETYLPVLDALAEGPRTLRQLLEDATIARLGWPRLQQAVLVLVGGGHLQPARDEAGEAARSERTTPFNEAVLQRARFADQLQFLASPVTGGGIMVDRIAQLFLLGTRSGQADPPGFAWDILSQQGQRLVQDGKSLESSEENLAALRFRFGMFTERQLPVLKQLGIA</sequence>
<dbReference type="CDD" id="cd02440">
    <property type="entry name" value="AdoMet_MTases"/>
    <property type="match status" value="1"/>
</dbReference>
<keyword evidence="3" id="KW-0808">Transferase</keyword>
<keyword evidence="3" id="KW-0489">Methyltransferase</keyword>
<dbReference type="SUPFAM" id="SSF53335">
    <property type="entry name" value="S-adenosyl-L-methionine-dependent methyltransferases"/>
    <property type="match status" value="1"/>
</dbReference>
<protein>
    <submittedName>
        <fullName evidence="3">Methyltransferase domain-containing protein</fullName>
    </submittedName>
</protein>
<dbReference type="RefSeq" id="WP_150043480.1">
    <property type="nucleotide sequence ID" value="NZ_OW485601.1"/>
</dbReference>
<feature type="domain" description="Methyltransferase type 12" evidence="1">
    <location>
        <begin position="49"/>
        <end position="147"/>
    </location>
</feature>
<dbReference type="OrthoDB" id="5298787at2"/>
<name>A0A5M6INH6_9PROT</name>
<accession>A0A5M6INH6</accession>
<evidence type="ECO:0000259" key="2">
    <source>
        <dbReference type="Pfam" id="PF10119"/>
    </source>
</evidence>
<dbReference type="Gene3D" id="3.40.50.150">
    <property type="entry name" value="Vaccinia Virus protein VP39"/>
    <property type="match status" value="1"/>
</dbReference>
<comment type="caution">
    <text evidence="3">The sequence shown here is derived from an EMBL/GenBank/DDBJ whole genome shotgun (WGS) entry which is preliminary data.</text>
</comment>
<dbReference type="Pfam" id="PF10119">
    <property type="entry name" value="MethyTransf_Reg"/>
    <property type="match status" value="1"/>
</dbReference>
<dbReference type="EMBL" id="VWPK01000048">
    <property type="protein sequence ID" value="KAA5609537.1"/>
    <property type="molecule type" value="Genomic_DNA"/>
</dbReference>
<dbReference type="InterPro" id="IPR029063">
    <property type="entry name" value="SAM-dependent_MTases_sf"/>
</dbReference>
<proteinExistence type="predicted"/>
<dbReference type="GO" id="GO:0008168">
    <property type="term" value="F:methyltransferase activity"/>
    <property type="evidence" value="ECO:0007669"/>
    <property type="project" value="UniProtKB-KW"/>
</dbReference>
<dbReference type="AlphaFoldDB" id="A0A5M6INH6"/>
<feature type="domain" description="Methyltransferase regulatory" evidence="2">
    <location>
        <begin position="218"/>
        <end position="301"/>
    </location>
</feature>
<organism evidence="3 4">
    <name type="scientific">Rhodovastum atsumiense</name>
    <dbReference type="NCBI Taxonomy" id="504468"/>
    <lineage>
        <taxon>Bacteria</taxon>
        <taxon>Pseudomonadati</taxon>
        <taxon>Pseudomonadota</taxon>
        <taxon>Alphaproteobacteria</taxon>
        <taxon>Acetobacterales</taxon>
        <taxon>Acetobacteraceae</taxon>
        <taxon>Rhodovastum</taxon>
    </lineage>
</organism>
<evidence type="ECO:0000259" key="1">
    <source>
        <dbReference type="Pfam" id="PF08242"/>
    </source>
</evidence>
<evidence type="ECO:0000313" key="4">
    <source>
        <dbReference type="Proteomes" id="UP000325255"/>
    </source>
</evidence>
<dbReference type="InterPro" id="IPR018773">
    <property type="entry name" value="MeTrfase_reg_dom_prd"/>
</dbReference>
<dbReference type="Pfam" id="PF08242">
    <property type="entry name" value="Methyltransf_12"/>
    <property type="match status" value="1"/>
</dbReference>
<gene>
    <name evidence="3" type="ORF">F1189_23680</name>
</gene>